<dbReference type="InterPro" id="IPR050655">
    <property type="entry name" value="Plant_B3_domain"/>
</dbReference>
<protein>
    <recommendedName>
        <fullName evidence="6">TF-B3 domain-containing protein</fullName>
    </recommendedName>
</protein>
<dbReference type="Gramene" id="ONH90753">
    <property type="protein sequence ID" value="ONH90753"/>
    <property type="gene ID" value="PRUPE_8G072800"/>
</dbReference>
<dbReference type="CDD" id="cd10017">
    <property type="entry name" value="B3_DNA"/>
    <property type="match status" value="1"/>
</dbReference>
<dbReference type="Proteomes" id="UP000006882">
    <property type="component" value="Chromosome G8"/>
</dbReference>
<organism evidence="7 8">
    <name type="scientific">Prunus persica</name>
    <name type="common">Peach</name>
    <name type="synonym">Amygdalus persica</name>
    <dbReference type="NCBI Taxonomy" id="3760"/>
    <lineage>
        <taxon>Eukaryota</taxon>
        <taxon>Viridiplantae</taxon>
        <taxon>Streptophyta</taxon>
        <taxon>Embryophyta</taxon>
        <taxon>Tracheophyta</taxon>
        <taxon>Spermatophyta</taxon>
        <taxon>Magnoliopsida</taxon>
        <taxon>eudicotyledons</taxon>
        <taxon>Gunneridae</taxon>
        <taxon>Pentapetalae</taxon>
        <taxon>rosids</taxon>
        <taxon>fabids</taxon>
        <taxon>Rosales</taxon>
        <taxon>Rosaceae</taxon>
        <taxon>Amygdaloideae</taxon>
        <taxon>Amygdaleae</taxon>
        <taxon>Prunus</taxon>
    </lineage>
</organism>
<dbReference type="InterPro" id="IPR015300">
    <property type="entry name" value="DNA-bd_pseudobarrel_sf"/>
</dbReference>
<dbReference type="EMBL" id="CM007658">
    <property type="protein sequence ID" value="ONH90753.1"/>
    <property type="molecule type" value="Genomic_DNA"/>
</dbReference>
<evidence type="ECO:0000256" key="1">
    <source>
        <dbReference type="ARBA" id="ARBA00004123"/>
    </source>
</evidence>
<proteinExistence type="predicted"/>
<keyword evidence="4" id="KW-0804">Transcription</keyword>
<dbReference type="Gene3D" id="2.40.330.10">
    <property type="entry name" value="DNA-binding pseudobarrel domain"/>
    <property type="match status" value="1"/>
</dbReference>
<evidence type="ECO:0000256" key="5">
    <source>
        <dbReference type="ARBA" id="ARBA00023242"/>
    </source>
</evidence>
<dbReference type="Pfam" id="PF02362">
    <property type="entry name" value="B3"/>
    <property type="match status" value="1"/>
</dbReference>
<evidence type="ECO:0000313" key="7">
    <source>
        <dbReference type="EMBL" id="ONH90753.1"/>
    </source>
</evidence>
<evidence type="ECO:0000313" key="8">
    <source>
        <dbReference type="Proteomes" id="UP000006882"/>
    </source>
</evidence>
<evidence type="ECO:0000256" key="4">
    <source>
        <dbReference type="ARBA" id="ARBA00023163"/>
    </source>
</evidence>
<evidence type="ECO:0000256" key="3">
    <source>
        <dbReference type="ARBA" id="ARBA00023125"/>
    </source>
</evidence>
<dbReference type="SMART" id="SM01019">
    <property type="entry name" value="B3"/>
    <property type="match status" value="1"/>
</dbReference>
<dbReference type="PANTHER" id="PTHR31920:SF108">
    <property type="entry name" value="B3 DOMAIN-CONTAINING TRANSCRIPTION FACTOR VRN1-LIKE"/>
    <property type="match status" value="1"/>
</dbReference>
<accession>A0A251MUI8</accession>
<dbReference type="SMR" id="A0A251MUI8"/>
<sequence>MAAFPHQKIDLQGPKFRATTPHFFKMIADEISGNKRLRVPKTFLDKCGEHLSDQIHLKLPCGSEWKIKLRRCNGEVWLGKGWPEFSEFYSLKKGNSLLFRYEGNSKFNVLIFDESGTEMDYPITITLIEETDEEVSLLKVWSIFQPSQKRSTKLILCYLLCLKRKAEQILILHQGRHLHLHLKGFMLKLPMSSSQATHSSKSLCGNTLG</sequence>
<dbReference type="SUPFAM" id="SSF101936">
    <property type="entry name" value="DNA-binding pseudobarrel domain"/>
    <property type="match status" value="1"/>
</dbReference>
<dbReference type="PROSITE" id="PS50863">
    <property type="entry name" value="B3"/>
    <property type="match status" value="1"/>
</dbReference>
<dbReference type="GO" id="GO:0005634">
    <property type="term" value="C:nucleus"/>
    <property type="evidence" value="ECO:0007669"/>
    <property type="project" value="UniProtKB-SubCell"/>
</dbReference>
<dbReference type="InterPro" id="IPR003340">
    <property type="entry name" value="B3_DNA-bd"/>
</dbReference>
<name>A0A251MUI8_PRUPE</name>
<keyword evidence="8" id="KW-1185">Reference proteome</keyword>
<keyword evidence="3" id="KW-0238">DNA-binding</keyword>
<dbReference type="STRING" id="3760.A0A251MUI8"/>
<keyword evidence="2" id="KW-0805">Transcription regulation</keyword>
<dbReference type="PANTHER" id="PTHR31920">
    <property type="entry name" value="B3 DOMAIN-CONTAINING"/>
    <property type="match status" value="1"/>
</dbReference>
<gene>
    <name evidence="7" type="ORF">PRUPE_8G072800</name>
</gene>
<dbReference type="GO" id="GO:0003677">
    <property type="term" value="F:DNA binding"/>
    <property type="evidence" value="ECO:0007669"/>
    <property type="project" value="UniProtKB-KW"/>
</dbReference>
<reference evidence="7 8" key="1">
    <citation type="journal article" date="2013" name="Nat. Genet.">
        <title>The high-quality draft genome of peach (Prunus persica) identifies unique patterns of genetic diversity, domestication and genome evolution.</title>
        <authorList>
            <consortium name="International Peach Genome Initiative"/>
            <person name="Verde I."/>
            <person name="Abbott A.G."/>
            <person name="Scalabrin S."/>
            <person name="Jung S."/>
            <person name="Shu S."/>
            <person name="Marroni F."/>
            <person name="Zhebentyayeva T."/>
            <person name="Dettori M.T."/>
            <person name="Grimwood J."/>
            <person name="Cattonaro F."/>
            <person name="Zuccolo A."/>
            <person name="Rossini L."/>
            <person name="Jenkins J."/>
            <person name="Vendramin E."/>
            <person name="Meisel L.A."/>
            <person name="Decroocq V."/>
            <person name="Sosinski B."/>
            <person name="Prochnik S."/>
            <person name="Mitros T."/>
            <person name="Policriti A."/>
            <person name="Cipriani G."/>
            <person name="Dondini L."/>
            <person name="Ficklin S."/>
            <person name="Goodstein D.M."/>
            <person name="Xuan P."/>
            <person name="Del Fabbro C."/>
            <person name="Aramini V."/>
            <person name="Copetti D."/>
            <person name="Gonzalez S."/>
            <person name="Horner D.S."/>
            <person name="Falchi R."/>
            <person name="Lucas S."/>
            <person name="Mica E."/>
            <person name="Maldonado J."/>
            <person name="Lazzari B."/>
            <person name="Bielenberg D."/>
            <person name="Pirona R."/>
            <person name="Miculan M."/>
            <person name="Barakat A."/>
            <person name="Testolin R."/>
            <person name="Stella A."/>
            <person name="Tartarini S."/>
            <person name="Tonutti P."/>
            <person name="Arus P."/>
            <person name="Orellana A."/>
            <person name="Wells C."/>
            <person name="Main D."/>
            <person name="Vizzotto G."/>
            <person name="Silva H."/>
            <person name="Salamini F."/>
            <person name="Schmutz J."/>
            <person name="Morgante M."/>
            <person name="Rokhsar D.S."/>
        </authorList>
    </citation>
    <scope>NUCLEOTIDE SEQUENCE [LARGE SCALE GENOMIC DNA]</scope>
    <source>
        <strain evidence="8">cv. Nemared</strain>
    </source>
</reference>
<dbReference type="AlphaFoldDB" id="A0A251MUI8"/>
<feature type="domain" description="TF-B3" evidence="6">
    <location>
        <begin position="22"/>
        <end position="115"/>
    </location>
</feature>
<keyword evidence="5" id="KW-0539">Nucleus</keyword>
<comment type="subcellular location">
    <subcellularLocation>
        <location evidence="1">Nucleus</location>
    </subcellularLocation>
</comment>
<evidence type="ECO:0000259" key="6">
    <source>
        <dbReference type="PROSITE" id="PS50863"/>
    </source>
</evidence>
<evidence type="ECO:0000256" key="2">
    <source>
        <dbReference type="ARBA" id="ARBA00023015"/>
    </source>
</evidence>